<feature type="domain" description="Polysaccharide pyruvyl transferase" evidence="1">
    <location>
        <begin position="18"/>
        <end position="284"/>
    </location>
</feature>
<dbReference type="Pfam" id="PF04230">
    <property type="entry name" value="PS_pyruv_trans"/>
    <property type="match status" value="1"/>
</dbReference>
<dbReference type="InterPro" id="IPR007345">
    <property type="entry name" value="Polysacch_pyruvyl_Trfase"/>
</dbReference>
<keyword evidence="2" id="KW-0808">Transferase</keyword>
<evidence type="ECO:0000313" key="3">
    <source>
        <dbReference type="Proteomes" id="UP001596067"/>
    </source>
</evidence>
<protein>
    <submittedName>
        <fullName evidence="2">Polysaccharide pyruvyl transferase family protein</fullName>
    </submittedName>
</protein>
<evidence type="ECO:0000313" key="2">
    <source>
        <dbReference type="EMBL" id="MFC5887195.1"/>
    </source>
</evidence>
<dbReference type="Proteomes" id="UP001596067">
    <property type="component" value="Unassembled WGS sequence"/>
</dbReference>
<reference evidence="3" key="1">
    <citation type="journal article" date="2019" name="Int. J. Syst. Evol. Microbiol.">
        <title>The Global Catalogue of Microorganisms (GCM) 10K type strain sequencing project: providing services to taxonomists for standard genome sequencing and annotation.</title>
        <authorList>
            <consortium name="The Broad Institute Genomics Platform"/>
            <consortium name="The Broad Institute Genome Sequencing Center for Infectious Disease"/>
            <person name="Wu L."/>
            <person name="Ma J."/>
        </authorList>
    </citation>
    <scope>NUCLEOTIDE SEQUENCE [LARGE SCALE GENOMIC DNA]</scope>
    <source>
        <strain evidence="3">CGMCC 4.1469</strain>
    </source>
</reference>
<gene>
    <name evidence="2" type="ORF">ACFP0N_19685</name>
</gene>
<comment type="caution">
    <text evidence="2">The sequence shown here is derived from an EMBL/GenBank/DDBJ whole genome shotgun (WGS) entry which is preliminary data.</text>
</comment>
<dbReference type="EMBL" id="JBHSOD010000024">
    <property type="protein sequence ID" value="MFC5887195.1"/>
    <property type="molecule type" value="Genomic_DNA"/>
</dbReference>
<keyword evidence="3" id="KW-1185">Reference proteome</keyword>
<organism evidence="2 3">
    <name type="scientific">Kitasatospora aburaviensis</name>
    <dbReference type="NCBI Taxonomy" id="67265"/>
    <lineage>
        <taxon>Bacteria</taxon>
        <taxon>Bacillati</taxon>
        <taxon>Actinomycetota</taxon>
        <taxon>Actinomycetes</taxon>
        <taxon>Kitasatosporales</taxon>
        <taxon>Streptomycetaceae</taxon>
        <taxon>Kitasatospora</taxon>
    </lineage>
</organism>
<sequence length="341" mass="37068">MVEPASRCALLGFPRYGNVGDSAIWLGVRALLGELGVEVVYTADHHDFSAEALAARLPSGTILLTGGGNLGDLWPSHQRARERAISAFPGHRIIQLPQSVHFGDPADLHRARAVFDAHPDLVLLLRDERSLRLARRAFRAPSVLAPDCAFAMNGLPRLVRPERRILWLRRGDHESAAHGEPDNAGPVAAVGVYRTDWTGEEGADAAWATSARTVRRQIEAASAAVRSTASSEAVAELTDAQDRHAELQLRRGCRLLGSAEAVVTDRLHGHLLSLLLGLPHVVVDDRHGKISGYWQTWEHDRHRAVARRAPDADQALRTAAALLAAPATPRPARESRPVDTP</sequence>
<dbReference type="GO" id="GO:0016740">
    <property type="term" value="F:transferase activity"/>
    <property type="evidence" value="ECO:0007669"/>
    <property type="project" value="UniProtKB-KW"/>
</dbReference>
<dbReference type="RefSeq" id="WP_313761520.1">
    <property type="nucleotide sequence ID" value="NZ_BAAAVH010000077.1"/>
</dbReference>
<name>A0ABW1EZT6_9ACTN</name>
<accession>A0ABW1EZT6</accession>
<proteinExistence type="predicted"/>
<evidence type="ECO:0000259" key="1">
    <source>
        <dbReference type="Pfam" id="PF04230"/>
    </source>
</evidence>